<evidence type="ECO:0000256" key="1">
    <source>
        <dbReference type="ARBA" id="ARBA00022737"/>
    </source>
</evidence>
<keyword evidence="1" id="KW-0677">Repeat</keyword>
<proteinExistence type="predicted"/>
<name>A0A8J8NXN2_HALGN</name>
<evidence type="ECO:0000256" key="3">
    <source>
        <dbReference type="SAM" id="MobiDB-lite"/>
    </source>
</evidence>
<dbReference type="Pfam" id="PF02493">
    <property type="entry name" value="MORN"/>
    <property type="match status" value="3"/>
</dbReference>
<dbReference type="SUPFAM" id="SSF82185">
    <property type="entry name" value="Histone H3 K4-specific methyltransferase SET7/9 N-terminal domain"/>
    <property type="match status" value="1"/>
</dbReference>
<feature type="region of interest" description="Disordered" evidence="3">
    <location>
        <begin position="618"/>
        <end position="664"/>
    </location>
</feature>
<evidence type="ECO:0008006" key="6">
    <source>
        <dbReference type="Google" id="ProtNLM"/>
    </source>
</evidence>
<keyword evidence="2" id="KW-0175">Coiled coil</keyword>
<organism evidence="4 5">
    <name type="scientific">Halteria grandinella</name>
    <dbReference type="NCBI Taxonomy" id="5974"/>
    <lineage>
        <taxon>Eukaryota</taxon>
        <taxon>Sar</taxon>
        <taxon>Alveolata</taxon>
        <taxon>Ciliophora</taxon>
        <taxon>Intramacronucleata</taxon>
        <taxon>Spirotrichea</taxon>
        <taxon>Stichotrichia</taxon>
        <taxon>Sporadotrichida</taxon>
        <taxon>Halteriidae</taxon>
        <taxon>Halteria</taxon>
    </lineage>
</organism>
<keyword evidence="5" id="KW-1185">Reference proteome</keyword>
<dbReference type="Proteomes" id="UP000785679">
    <property type="component" value="Unassembled WGS sequence"/>
</dbReference>
<dbReference type="EMBL" id="RRYP01005380">
    <property type="protein sequence ID" value="TNV82091.1"/>
    <property type="molecule type" value="Genomic_DNA"/>
</dbReference>
<dbReference type="OrthoDB" id="270720at2759"/>
<sequence>MDKKSSINKIQEKQEDCKCGRGDQVRYYCKQQGCDTHRNNLFFCSDCLDEIQDKVEQGEPHAFKQIHYFIKEVTTNWVALIEKEGSIHTRVSTMYNSNKSLIEFLEAQAMRQAGVVGARLIRRDKEKFDQFHAAFKEKTANYEEYSAEFSVAKLHLLNASYAELNNQLEQEFKYLLDIASPDFIFDNYRSCILDCPIPMRQDEKQLREKILEMKVKLGKMNVSAASNMTKVIYGQQELVEAVNNLKHEVGKQEAQLNAFTSLFGGLEGASEIVKICFNNQIHEGENKLRELQNRINDQTQAIQNDLQLRDKQFKDFKTSIEVQIRTNQEESRISQIQNLQKQSKDFENEIKKLQAQLKVEQNKQDAQLKDLKSGIQGEIKSLEDQSKKESQKQAHSYSSIQAQLQKVEDSFKKDLRLQIEKHEQLSAQMITSTAKIQQLLQVSSKIEEQQKAITILQKSRPTIFTQSKLERLIAIFNQPINGYTPILNSQSQSKLAEFILKSGWKWSLAQLNAKTDMSRVVEWTTFEGAKRGNGFGDLQQGIYYGQMLDGKRDGYGVVFCTATNNEAWLYECEWKQGTPVNNGRFIWIYTDNNWRKYEGPLMSDYLITGTGSWQHKDGDSYQGELKQGNRHGQGKYNWPDGRSYQGEWKDGQRTGQGRFTNADGTYNEGEFTVNKQVGVHKYYTKEGVFTKEQDHK</sequence>
<dbReference type="InterPro" id="IPR003409">
    <property type="entry name" value="MORN"/>
</dbReference>
<evidence type="ECO:0000256" key="2">
    <source>
        <dbReference type="SAM" id="Coils"/>
    </source>
</evidence>
<dbReference type="PANTHER" id="PTHR23084:SF263">
    <property type="entry name" value="MORN REPEAT-CONTAINING PROTEIN 1"/>
    <property type="match status" value="1"/>
</dbReference>
<reference evidence="4" key="1">
    <citation type="submission" date="2019-06" db="EMBL/GenBank/DDBJ databases">
        <authorList>
            <person name="Zheng W."/>
        </authorList>
    </citation>
    <scope>NUCLEOTIDE SEQUENCE</scope>
    <source>
        <strain evidence="4">QDHG01</strain>
    </source>
</reference>
<dbReference type="Gene3D" id="2.20.110.10">
    <property type="entry name" value="Histone H3 K4-specific methyltransferase SET7/9 N-terminal domain"/>
    <property type="match status" value="1"/>
</dbReference>
<dbReference type="AlphaFoldDB" id="A0A8J8NXN2"/>
<dbReference type="PANTHER" id="PTHR23084">
    <property type="entry name" value="PHOSPHATIDYLINOSITOL-4-PHOSPHATE 5-KINASE RELATED"/>
    <property type="match status" value="1"/>
</dbReference>
<accession>A0A8J8NXN2</accession>
<feature type="compositionally biased region" description="Polar residues" evidence="3">
    <location>
        <begin position="653"/>
        <end position="664"/>
    </location>
</feature>
<gene>
    <name evidence="4" type="ORF">FGO68_gene1905</name>
</gene>
<evidence type="ECO:0000313" key="5">
    <source>
        <dbReference type="Proteomes" id="UP000785679"/>
    </source>
</evidence>
<protein>
    <recommendedName>
        <fullName evidence="6">MORN repeat protein</fullName>
    </recommendedName>
</protein>
<evidence type="ECO:0000313" key="4">
    <source>
        <dbReference type="EMBL" id="TNV82091.1"/>
    </source>
</evidence>
<feature type="coiled-coil region" evidence="2">
    <location>
        <begin position="336"/>
        <end position="370"/>
    </location>
</feature>
<dbReference type="SMART" id="SM00698">
    <property type="entry name" value="MORN"/>
    <property type="match status" value="3"/>
</dbReference>
<comment type="caution">
    <text evidence="4">The sequence shown here is derived from an EMBL/GenBank/DDBJ whole genome shotgun (WGS) entry which is preliminary data.</text>
</comment>
<feature type="coiled-coil region" evidence="2">
    <location>
        <begin position="235"/>
        <end position="308"/>
    </location>
</feature>